<protein>
    <submittedName>
        <fullName evidence="1">Uncharacterized protein</fullName>
    </submittedName>
</protein>
<comment type="caution">
    <text evidence="1">The sequence shown here is derived from an EMBL/GenBank/DDBJ whole genome shotgun (WGS) entry which is preliminary data.</text>
</comment>
<name>A0ABT9R3W2_9ACTN</name>
<evidence type="ECO:0000313" key="1">
    <source>
        <dbReference type="EMBL" id="MDP9863873.1"/>
    </source>
</evidence>
<accession>A0ABT9R3W2</accession>
<sequence>MIAFEQRYGGLRCPALGPNGMDYGLDGDTRVHSTAQGWAFYGIVDGDWTDSVKVLLDGRAGMALAGKPLRVLHRSVDQRLEAHALLLAVRHWPHLTLELAIPQGTIPPLVGTDLPPRIDESSGPADLWWFDGASAVHLCLNNWWTRNHDIWVARCFSQDAATLNRIKESLLDEVTELLQPGEVWCSLCGRHITSGRPCP</sequence>
<gene>
    <name evidence="1" type="ORF">J2S55_003139</name>
</gene>
<dbReference type="RefSeq" id="WP_306861156.1">
    <property type="nucleotide sequence ID" value="NZ_JAUSRB010000002.1"/>
</dbReference>
<evidence type="ECO:0000313" key="2">
    <source>
        <dbReference type="Proteomes" id="UP001230426"/>
    </source>
</evidence>
<keyword evidence="2" id="KW-1185">Reference proteome</keyword>
<reference evidence="1 2" key="1">
    <citation type="submission" date="2023-07" db="EMBL/GenBank/DDBJ databases">
        <title>Sequencing the genomes of 1000 actinobacteria strains.</title>
        <authorList>
            <person name="Klenk H.-P."/>
        </authorList>
    </citation>
    <scope>NUCLEOTIDE SEQUENCE [LARGE SCALE GENOMIC DNA]</scope>
    <source>
        <strain evidence="1 2">DSM 44109</strain>
    </source>
</reference>
<organism evidence="1 2">
    <name type="scientific">Streptosporangium brasiliense</name>
    <dbReference type="NCBI Taxonomy" id="47480"/>
    <lineage>
        <taxon>Bacteria</taxon>
        <taxon>Bacillati</taxon>
        <taxon>Actinomycetota</taxon>
        <taxon>Actinomycetes</taxon>
        <taxon>Streptosporangiales</taxon>
        <taxon>Streptosporangiaceae</taxon>
        <taxon>Streptosporangium</taxon>
    </lineage>
</organism>
<dbReference type="Proteomes" id="UP001230426">
    <property type="component" value="Unassembled WGS sequence"/>
</dbReference>
<proteinExistence type="predicted"/>
<dbReference type="EMBL" id="JAUSRB010000002">
    <property type="protein sequence ID" value="MDP9863873.1"/>
    <property type="molecule type" value="Genomic_DNA"/>
</dbReference>